<evidence type="ECO:0000313" key="1">
    <source>
        <dbReference type="Proteomes" id="UP001652623"/>
    </source>
</evidence>
<sequence length="244" mass="27376">MGGYNLVFLRDEKLRHLAELLYKQEALNMQKMNFSSEPDRVKYLRDCKTNYESVMKLLDQVGKLKGRFLNDTVRAPIAGDILSYTETFINNALQTVRNLTLRKQHLDKITDHVRSLVASMEDMDPQNETHVERVGKEVEDYNKAMLAYNTTTKSGTPGVKELSKMLMANNVSFEKLVQTFEGKLDIGGKLKDVKDVEKKKVMKRGCGSCLCSSGVSPPLSTDGLQCYVASLPDGAALARQIAHH</sequence>
<dbReference type="InParanoid" id="A0A6P6GLG1"/>
<reference evidence="2" key="1">
    <citation type="submission" date="2025-08" db="UniProtKB">
        <authorList>
            <consortium name="RefSeq"/>
        </authorList>
    </citation>
    <scope>IDENTIFICATION</scope>
    <source>
        <tissue evidence="2">Seedling</tissue>
    </source>
</reference>
<dbReference type="Proteomes" id="UP001652623">
    <property type="component" value="Chromosome 6"/>
</dbReference>
<evidence type="ECO:0000313" key="2">
    <source>
        <dbReference type="RefSeq" id="XP_024934964.3"/>
    </source>
</evidence>
<gene>
    <name evidence="2" type="primary">LOC112493413</name>
</gene>
<dbReference type="AlphaFoldDB" id="A0A6P6GLG1"/>
<dbReference type="KEGG" id="zju:112493413"/>
<keyword evidence="1" id="KW-1185">Reference proteome</keyword>
<protein>
    <submittedName>
        <fullName evidence="2">Uncharacterized protein LOC112493413</fullName>
    </submittedName>
</protein>
<name>A0A6P6GLG1_ZIZJJ</name>
<accession>A0A6P6GLG1</accession>
<organism evidence="1 2">
    <name type="scientific">Ziziphus jujuba</name>
    <name type="common">Chinese jujube</name>
    <name type="synonym">Ziziphus sativa</name>
    <dbReference type="NCBI Taxonomy" id="326968"/>
    <lineage>
        <taxon>Eukaryota</taxon>
        <taxon>Viridiplantae</taxon>
        <taxon>Streptophyta</taxon>
        <taxon>Embryophyta</taxon>
        <taxon>Tracheophyta</taxon>
        <taxon>Spermatophyta</taxon>
        <taxon>Magnoliopsida</taxon>
        <taxon>eudicotyledons</taxon>
        <taxon>Gunneridae</taxon>
        <taxon>Pentapetalae</taxon>
        <taxon>rosids</taxon>
        <taxon>fabids</taxon>
        <taxon>Rosales</taxon>
        <taxon>Rhamnaceae</taxon>
        <taxon>Paliureae</taxon>
        <taxon>Ziziphus</taxon>
    </lineage>
</organism>
<dbReference type="GeneID" id="112493413"/>
<proteinExistence type="predicted"/>
<dbReference type="RefSeq" id="XP_024934964.3">
    <property type="nucleotide sequence ID" value="XM_025079196.3"/>
</dbReference>